<reference evidence="3" key="1">
    <citation type="submission" date="2016-11" db="UniProtKB">
        <authorList>
            <consortium name="WormBaseParasite"/>
        </authorList>
    </citation>
    <scope>IDENTIFICATION</scope>
</reference>
<dbReference type="Proteomes" id="UP000095283">
    <property type="component" value="Unplaced"/>
</dbReference>
<name>A0A1I7XDF9_HETBA</name>
<dbReference type="WBParaSite" id="Hba_15490">
    <property type="protein sequence ID" value="Hba_15490"/>
    <property type="gene ID" value="Hba_15490"/>
</dbReference>
<dbReference type="Pfam" id="PF24602">
    <property type="entry name" value="DUF7622"/>
    <property type="match status" value="1"/>
</dbReference>
<feature type="domain" description="DUF7622" evidence="1">
    <location>
        <begin position="58"/>
        <end position="134"/>
    </location>
</feature>
<protein>
    <submittedName>
        <fullName evidence="3">Leishmanolysin-like peptidase</fullName>
    </submittedName>
</protein>
<accession>A0A1I7XDF9</accession>
<evidence type="ECO:0000259" key="1">
    <source>
        <dbReference type="Pfam" id="PF24602"/>
    </source>
</evidence>
<dbReference type="AlphaFoldDB" id="A0A1I7XDF9"/>
<dbReference type="PANTHER" id="PTHR37433">
    <property type="entry name" value="PROTEIN CBG25136-RELATED"/>
    <property type="match status" value="1"/>
</dbReference>
<sequence length="162" mass="18816">MDCSHDNDFDVYSTQSIFFFYPESCARLEYGGQQEEISCYGATTDPHSAVFSSDSLIECYVDFYSPHLPYVRTGTFCMGQYCGIAASPQGEIYRGCVTLDQTNAVHPMGPGYFKSYTGMEQWLCDHERCNYDLETTENSWPEELEQYRFRRVALTFYPWWNC</sequence>
<keyword evidence="2" id="KW-1185">Reference proteome</keyword>
<organism evidence="2 3">
    <name type="scientific">Heterorhabditis bacteriophora</name>
    <name type="common">Entomopathogenic nematode worm</name>
    <dbReference type="NCBI Taxonomy" id="37862"/>
    <lineage>
        <taxon>Eukaryota</taxon>
        <taxon>Metazoa</taxon>
        <taxon>Ecdysozoa</taxon>
        <taxon>Nematoda</taxon>
        <taxon>Chromadorea</taxon>
        <taxon>Rhabditida</taxon>
        <taxon>Rhabditina</taxon>
        <taxon>Rhabditomorpha</taxon>
        <taxon>Strongyloidea</taxon>
        <taxon>Heterorhabditidae</taxon>
        <taxon>Heterorhabditis</taxon>
    </lineage>
</organism>
<evidence type="ECO:0000313" key="2">
    <source>
        <dbReference type="Proteomes" id="UP000095283"/>
    </source>
</evidence>
<dbReference type="PANTHER" id="PTHR37433:SF21">
    <property type="entry name" value="DUF281 DOMAIN-CONTAINING PROTEIN"/>
    <property type="match status" value="1"/>
</dbReference>
<dbReference type="InterPro" id="IPR056039">
    <property type="entry name" value="DUF7622"/>
</dbReference>
<evidence type="ECO:0000313" key="3">
    <source>
        <dbReference type="WBParaSite" id="Hba_15490"/>
    </source>
</evidence>
<proteinExistence type="predicted"/>